<dbReference type="InterPro" id="IPR012875">
    <property type="entry name" value="SDHF4"/>
</dbReference>
<dbReference type="InParanoid" id="A0A167PZF6"/>
<evidence type="ECO:0000313" key="5">
    <source>
        <dbReference type="Proteomes" id="UP000077315"/>
    </source>
</evidence>
<organism evidence="4 5">
    <name type="scientific">Phycomyces blakesleeanus (strain ATCC 8743b / DSM 1359 / FGSC 10004 / NBRC 33097 / NRRL 1555)</name>
    <dbReference type="NCBI Taxonomy" id="763407"/>
    <lineage>
        <taxon>Eukaryota</taxon>
        <taxon>Fungi</taxon>
        <taxon>Fungi incertae sedis</taxon>
        <taxon>Mucoromycota</taxon>
        <taxon>Mucoromycotina</taxon>
        <taxon>Mucoromycetes</taxon>
        <taxon>Mucorales</taxon>
        <taxon>Phycomycetaceae</taxon>
        <taxon>Phycomyces</taxon>
    </lineage>
</organism>
<dbReference type="VEuPathDB" id="FungiDB:PHYBLDRAFT_185363"/>
<evidence type="ECO:0000313" key="4">
    <source>
        <dbReference type="EMBL" id="OAD78814.1"/>
    </source>
</evidence>
<name>A0A167PZF6_PHYB8</name>
<gene>
    <name evidence="4" type="ORF">PHYBLDRAFT_185363</name>
</gene>
<accession>A0A167PZF6</accession>
<dbReference type="GO" id="GO:0034553">
    <property type="term" value="P:mitochondrial respiratory chain complex II assembly"/>
    <property type="evidence" value="ECO:0007669"/>
    <property type="project" value="TreeGrafter"/>
</dbReference>
<dbReference type="STRING" id="763407.A0A167PZF6"/>
<evidence type="ECO:0000256" key="2">
    <source>
        <dbReference type="ARBA" id="ARBA00022170"/>
    </source>
</evidence>
<sequence>MKIYDLCLKLNREKMTHQQQQNYNKKDIALNMNSLKFFLNTIILSPHLGHDILPLEHDVYKLDQIKLLDAGQQVTFYEAENKMLRIVRRYSSMNRPAPVPIGNKKQHQEMLDLIRKKQQRDVTAEGDLHDDARTLKPEFTGDVNPKTGEVNGPKNEPLKHGDWSFGGRVTDF</sequence>
<dbReference type="Pfam" id="PF07896">
    <property type="entry name" value="DUF1674"/>
    <property type="match status" value="1"/>
</dbReference>
<dbReference type="PANTHER" id="PTHR28524">
    <property type="entry name" value="SUCCINATE DEHYDROGENASE ASSEMBLY FACTOR 4, MITOCHONDRIAL"/>
    <property type="match status" value="1"/>
</dbReference>
<dbReference type="PANTHER" id="PTHR28524:SF3">
    <property type="entry name" value="SUCCINATE DEHYDROGENASE ASSEMBLY FACTOR 4, MITOCHONDRIAL"/>
    <property type="match status" value="1"/>
</dbReference>
<keyword evidence="5" id="KW-1185">Reference proteome</keyword>
<dbReference type="GO" id="GO:0005739">
    <property type="term" value="C:mitochondrion"/>
    <property type="evidence" value="ECO:0007669"/>
    <property type="project" value="TreeGrafter"/>
</dbReference>
<feature type="region of interest" description="Disordered" evidence="3">
    <location>
        <begin position="118"/>
        <end position="163"/>
    </location>
</feature>
<evidence type="ECO:0000256" key="1">
    <source>
        <dbReference type="ARBA" id="ARBA00005701"/>
    </source>
</evidence>
<comment type="similarity">
    <text evidence="1">Belongs to the SDHAF4 family.</text>
</comment>
<feature type="compositionally biased region" description="Basic and acidic residues" evidence="3">
    <location>
        <begin position="118"/>
        <end position="136"/>
    </location>
</feature>
<dbReference type="RefSeq" id="XP_018296854.1">
    <property type="nucleotide sequence ID" value="XM_018439065.1"/>
</dbReference>
<dbReference type="OrthoDB" id="201362at2759"/>
<dbReference type="GeneID" id="28999971"/>
<evidence type="ECO:0000256" key="3">
    <source>
        <dbReference type="SAM" id="MobiDB-lite"/>
    </source>
</evidence>
<dbReference type="EMBL" id="KV440973">
    <property type="protein sequence ID" value="OAD78814.1"/>
    <property type="molecule type" value="Genomic_DNA"/>
</dbReference>
<reference evidence="5" key="1">
    <citation type="submission" date="2015-06" db="EMBL/GenBank/DDBJ databases">
        <title>Expansion of signal transduction pathways in fungi by whole-genome duplication.</title>
        <authorList>
            <consortium name="DOE Joint Genome Institute"/>
            <person name="Corrochano L.M."/>
            <person name="Kuo A."/>
            <person name="Marcet-Houben M."/>
            <person name="Polaino S."/>
            <person name="Salamov A."/>
            <person name="Villalobos J.M."/>
            <person name="Alvarez M.I."/>
            <person name="Avalos J."/>
            <person name="Benito E.P."/>
            <person name="Benoit I."/>
            <person name="Burger G."/>
            <person name="Camino L.P."/>
            <person name="Canovas D."/>
            <person name="Cerda-Olmedo E."/>
            <person name="Cheng J.-F."/>
            <person name="Dominguez A."/>
            <person name="Elias M."/>
            <person name="Eslava A.P."/>
            <person name="Glaser F."/>
            <person name="Grimwood J."/>
            <person name="Gutierrez G."/>
            <person name="Heitman J."/>
            <person name="Henrissat B."/>
            <person name="Iturriaga E.A."/>
            <person name="Lang B.F."/>
            <person name="Lavin J.L."/>
            <person name="Lee S."/>
            <person name="Li W."/>
            <person name="Lindquist E."/>
            <person name="Lopez-Garcia S."/>
            <person name="Luque E.M."/>
            <person name="Marcos A.T."/>
            <person name="Martin J."/>
            <person name="McCluskey K."/>
            <person name="Medina H.R."/>
            <person name="Miralles-Duran A."/>
            <person name="Miyazaki A."/>
            <person name="Munoz-Torres E."/>
            <person name="Oguiza J.A."/>
            <person name="Ohm R."/>
            <person name="Olmedo M."/>
            <person name="Orejas M."/>
            <person name="Ortiz-Castellanos L."/>
            <person name="Pisabarro A.G."/>
            <person name="Rodriguez-Romero J."/>
            <person name="Ruiz-Herrera J."/>
            <person name="Ruiz-Vazquez R."/>
            <person name="Sanz C."/>
            <person name="Schackwitz W."/>
            <person name="Schmutz J."/>
            <person name="Shahriari M."/>
            <person name="Shelest E."/>
            <person name="Silva-Franco F."/>
            <person name="Soanes D."/>
            <person name="Syed K."/>
            <person name="Tagua V.G."/>
            <person name="Talbot N.J."/>
            <person name="Thon M."/>
            <person name="De vries R.P."/>
            <person name="Wiebenga A."/>
            <person name="Yadav J.S."/>
            <person name="Braun E.L."/>
            <person name="Baker S."/>
            <person name="Garre V."/>
            <person name="Horwitz B."/>
            <person name="Torres-Martinez S."/>
            <person name="Idnurm A."/>
            <person name="Herrera-Estrella A."/>
            <person name="Gabaldon T."/>
            <person name="Grigoriev I.V."/>
        </authorList>
    </citation>
    <scope>NUCLEOTIDE SEQUENCE [LARGE SCALE GENOMIC DNA]</scope>
    <source>
        <strain evidence="5">NRRL 1555(-)</strain>
    </source>
</reference>
<dbReference type="FunCoup" id="A0A167PZF6">
    <property type="interactions" value="224"/>
</dbReference>
<proteinExistence type="inferred from homology"/>
<dbReference type="Proteomes" id="UP000077315">
    <property type="component" value="Unassembled WGS sequence"/>
</dbReference>
<dbReference type="AlphaFoldDB" id="A0A167PZF6"/>
<protein>
    <recommendedName>
        <fullName evidence="2">Succinate dehydrogenase assembly factor 4, mitochondrial</fullName>
    </recommendedName>
</protein>